<keyword evidence="3" id="KW-1185">Reference proteome</keyword>
<name>K0BEN5_9ARCH</name>
<reference evidence="2 3" key="1">
    <citation type="journal article" date="2012" name="J. Bacteriol.">
        <title>Draft Genome Sequence of an Ammonia-Oxidizing Archaeon, "Candidatus Nitrosopumilus sediminis" AR2, from Svalbard in the Arctic Circle.</title>
        <authorList>
            <person name="Park S.J."/>
            <person name="Kim J.G."/>
            <person name="Jung M.Y."/>
            <person name="Kim S.J."/>
            <person name="Cha I.T."/>
            <person name="Ghai R."/>
            <person name="Martin-Cuadrado A.B."/>
            <person name="Rodriguez-Valera F."/>
            <person name="Rhee S.K."/>
        </authorList>
    </citation>
    <scope>NUCLEOTIDE SEQUENCE [LARGE SCALE GENOMIC DNA]</scope>
    <source>
        <strain evidence="2 3">AR2</strain>
    </source>
</reference>
<proteinExistence type="predicted"/>
<dbReference type="eggNOG" id="arCOG01392">
    <property type="taxonomic scope" value="Archaea"/>
</dbReference>
<dbReference type="EMBL" id="CP003843">
    <property type="protein sequence ID" value="AFS83510.1"/>
    <property type="molecule type" value="Genomic_DNA"/>
</dbReference>
<dbReference type="Gene3D" id="3.40.50.2000">
    <property type="entry name" value="Glycogen Phosphorylase B"/>
    <property type="match status" value="2"/>
</dbReference>
<dbReference type="STRING" id="1229909.NSED_08590"/>
<dbReference type="PANTHER" id="PTHR43174:SF1">
    <property type="entry name" value="UDP-N-ACETYLGLUCOSAMINE 2-EPIMERASE"/>
    <property type="match status" value="1"/>
</dbReference>
<accession>K0BEN5</accession>
<evidence type="ECO:0000259" key="1">
    <source>
        <dbReference type="Pfam" id="PF02350"/>
    </source>
</evidence>
<dbReference type="SUPFAM" id="SSF53756">
    <property type="entry name" value="UDP-Glycosyltransferase/glycogen phosphorylase"/>
    <property type="match status" value="1"/>
</dbReference>
<dbReference type="KEGG" id="nir:NSED_08590"/>
<dbReference type="InterPro" id="IPR029767">
    <property type="entry name" value="WecB-like"/>
</dbReference>
<dbReference type="CDD" id="cd03786">
    <property type="entry name" value="GTB_UDP-GlcNAc_2-Epimerase"/>
    <property type="match status" value="1"/>
</dbReference>
<feature type="domain" description="UDP-N-acetylglucosamine 2-epimerase" evidence="1">
    <location>
        <begin position="24"/>
        <end position="350"/>
    </location>
</feature>
<dbReference type="OrthoDB" id="7018at2157"/>
<sequence>MKVGIILGTRPEIIKMAPIIGELRRKKIHHFIIHSGQHYSYNLDKVFFEQLSLPKPHYKLEVGSASSGEQTALIISRAEKILKKNRPDIVLVQGDTNTVLGGAIAAKKLHIPVGHVEAGLRSYDESMPEELNRRLTDHCSDFLFVPTKKAQSILLGEGIPKKKIFLTGNTIVDSVKHNLKEITNFDKLNLIPKEFFLVSLHRQENVDNPKRFKSIVEGLKKIKKEYNMPIIFPIHPRSKKMAKKLKVDFKEINVIEPVNYLQFLHLQKNSRLVLTDSGGVQEESCILKIPCVTLRDNTERPETLKVGSNLLAGSNPDNILLCTKKMLRQKRNWKNPFGDGKSAAKIVKIIQDSVRCE</sequence>
<dbReference type="HOGENOM" id="CLU_041674_0_1_2"/>
<dbReference type="AlphaFoldDB" id="K0BEN5"/>
<protein>
    <submittedName>
        <fullName evidence="2">UDP-N-acetylglucosamine 2-epimerase</fullName>
    </submittedName>
</protein>
<dbReference type="NCBIfam" id="TIGR00236">
    <property type="entry name" value="wecB"/>
    <property type="match status" value="1"/>
</dbReference>
<evidence type="ECO:0000313" key="2">
    <source>
        <dbReference type="EMBL" id="AFS83510.1"/>
    </source>
</evidence>
<dbReference type="PATRIC" id="fig|1229909.8.peg.1882"/>
<organism evidence="2 3">
    <name type="scientific">Candidatus Nitrosopumilus sediminis</name>
    <dbReference type="NCBI Taxonomy" id="1229909"/>
    <lineage>
        <taxon>Archaea</taxon>
        <taxon>Nitrososphaerota</taxon>
        <taxon>Nitrososphaeria</taxon>
        <taxon>Nitrosopumilales</taxon>
        <taxon>Nitrosopumilaceae</taxon>
        <taxon>Nitrosopumilus</taxon>
    </lineage>
</organism>
<dbReference type="Proteomes" id="UP000006100">
    <property type="component" value="Chromosome"/>
</dbReference>
<dbReference type="RefSeq" id="WP_014965877.1">
    <property type="nucleotide sequence ID" value="NC_018656.1"/>
</dbReference>
<dbReference type="PANTHER" id="PTHR43174">
    <property type="entry name" value="UDP-N-ACETYLGLUCOSAMINE 2-EPIMERASE"/>
    <property type="match status" value="1"/>
</dbReference>
<gene>
    <name evidence="2" type="ORF">NSED_08590</name>
</gene>
<dbReference type="InterPro" id="IPR003331">
    <property type="entry name" value="UDP_GlcNAc_Epimerase_2_dom"/>
</dbReference>
<evidence type="ECO:0000313" key="3">
    <source>
        <dbReference type="Proteomes" id="UP000006100"/>
    </source>
</evidence>
<dbReference type="Pfam" id="PF02350">
    <property type="entry name" value="Epimerase_2"/>
    <property type="match status" value="1"/>
</dbReference>
<dbReference type="GeneID" id="13698481"/>